<comment type="caution">
    <text evidence="10">The sequence shown here is derived from an EMBL/GenBank/DDBJ whole genome shotgun (WGS) entry which is preliminary data.</text>
</comment>
<keyword evidence="11" id="KW-1185">Reference proteome</keyword>
<dbReference type="Proteomes" id="UP000276349">
    <property type="component" value="Unassembled WGS sequence"/>
</dbReference>
<feature type="binding site" evidence="8">
    <location>
        <begin position="28"/>
        <end position="33"/>
    </location>
    <ligand>
        <name>ATP</name>
        <dbReference type="ChEBI" id="CHEBI:30616"/>
    </ligand>
</feature>
<dbReference type="SMART" id="SM00977">
    <property type="entry name" value="TilS_C"/>
    <property type="match status" value="1"/>
</dbReference>
<evidence type="ECO:0000256" key="5">
    <source>
        <dbReference type="ARBA" id="ARBA00022741"/>
    </source>
</evidence>
<evidence type="ECO:0000256" key="8">
    <source>
        <dbReference type="HAMAP-Rule" id="MF_01161"/>
    </source>
</evidence>
<dbReference type="GO" id="GO:0005524">
    <property type="term" value="F:ATP binding"/>
    <property type="evidence" value="ECO:0007669"/>
    <property type="project" value="UniProtKB-UniRule"/>
</dbReference>
<keyword evidence="5 8" id="KW-0547">Nucleotide-binding</keyword>
<dbReference type="CDD" id="cd01992">
    <property type="entry name" value="TilS_N"/>
    <property type="match status" value="1"/>
</dbReference>
<comment type="domain">
    <text evidence="8">The N-terminal region contains the highly conserved SGGXDS motif, predicted to be a P-loop motif involved in ATP binding.</text>
</comment>
<protein>
    <recommendedName>
        <fullName evidence="8">tRNA(Ile)-lysidine synthase</fullName>
        <ecNumber evidence="8">6.3.4.19</ecNumber>
    </recommendedName>
    <alternativeName>
        <fullName evidence="8">tRNA(Ile)-2-lysyl-cytidine synthase</fullName>
    </alternativeName>
    <alternativeName>
        <fullName evidence="8">tRNA(Ile)-lysidine synthetase</fullName>
    </alternativeName>
</protein>
<evidence type="ECO:0000313" key="11">
    <source>
        <dbReference type="Proteomes" id="UP000276349"/>
    </source>
</evidence>
<dbReference type="SUPFAM" id="SSF56037">
    <property type="entry name" value="PheT/TilS domain"/>
    <property type="match status" value="1"/>
</dbReference>
<dbReference type="PANTHER" id="PTHR43033:SF1">
    <property type="entry name" value="TRNA(ILE)-LYSIDINE SYNTHASE-RELATED"/>
    <property type="match status" value="1"/>
</dbReference>
<comment type="function">
    <text evidence="8">Ligates lysine onto the cytidine present at position 34 of the AUA codon-specific tRNA(Ile) that contains the anticodon CAU, in an ATP-dependent manner. Cytidine is converted to lysidine, thus changing the amino acid specificity of the tRNA from methionine to isoleucine.</text>
</comment>
<evidence type="ECO:0000256" key="1">
    <source>
        <dbReference type="ARBA" id="ARBA00004496"/>
    </source>
</evidence>
<dbReference type="SUPFAM" id="SSF52402">
    <property type="entry name" value="Adenine nucleotide alpha hydrolases-like"/>
    <property type="match status" value="1"/>
</dbReference>
<comment type="subcellular location">
    <subcellularLocation>
        <location evidence="1 8">Cytoplasm</location>
    </subcellularLocation>
</comment>
<evidence type="ECO:0000256" key="3">
    <source>
        <dbReference type="ARBA" id="ARBA00022598"/>
    </source>
</evidence>
<dbReference type="GO" id="GO:0006400">
    <property type="term" value="P:tRNA modification"/>
    <property type="evidence" value="ECO:0007669"/>
    <property type="project" value="UniProtKB-UniRule"/>
</dbReference>
<dbReference type="PANTHER" id="PTHR43033">
    <property type="entry name" value="TRNA(ILE)-LYSIDINE SYNTHASE-RELATED"/>
    <property type="match status" value="1"/>
</dbReference>
<keyword evidence="2 8" id="KW-0963">Cytoplasm</keyword>
<dbReference type="InterPro" id="IPR012094">
    <property type="entry name" value="tRNA_Ile_lys_synt"/>
</dbReference>
<dbReference type="Gene3D" id="3.40.50.620">
    <property type="entry name" value="HUPs"/>
    <property type="match status" value="1"/>
</dbReference>
<dbReference type="InterPro" id="IPR014729">
    <property type="entry name" value="Rossmann-like_a/b/a_fold"/>
</dbReference>
<keyword evidence="4 8" id="KW-0819">tRNA processing</keyword>
<dbReference type="OrthoDB" id="9807403at2"/>
<proteinExistence type="inferred from homology"/>
<dbReference type="GO" id="GO:0032267">
    <property type="term" value="F:tRNA(Ile)-lysidine synthase activity"/>
    <property type="evidence" value="ECO:0007669"/>
    <property type="project" value="UniProtKB-EC"/>
</dbReference>
<organism evidence="10 11">
    <name type="scientific">Lysinibacillus telephonicus</name>
    <dbReference type="NCBI Taxonomy" id="1714840"/>
    <lineage>
        <taxon>Bacteria</taxon>
        <taxon>Bacillati</taxon>
        <taxon>Bacillota</taxon>
        <taxon>Bacilli</taxon>
        <taxon>Bacillales</taxon>
        <taxon>Bacillaceae</taxon>
        <taxon>Lysinibacillus</taxon>
    </lineage>
</organism>
<dbReference type="Gene3D" id="3.30.465.60">
    <property type="match status" value="1"/>
</dbReference>
<dbReference type="InterPro" id="IPR012795">
    <property type="entry name" value="tRNA_Ile_lys_synt_N"/>
</dbReference>
<evidence type="ECO:0000256" key="2">
    <source>
        <dbReference type="ARBA" id="ARBA00022490"/>
    </source>
</evidence>
<dbReference type="Pfam" id="PF11734">
    <property type="entry name" value="TilS_C"/>
    <property type="match status" value="1"/>
</dbReference>
<comment type="similarity">
    <text evidence="8">Belongs to the tRNA(Ile)-lysidine synthase family.</text>
</comment>
<dbReference type="Pfam" id="PF01171">
    <property type="entry name" value="ATP_bind_3"/>
    <property type="match status" value="1"/>
</dbReference>
<gene>
    <name evidence="8 10" type="primary">tilS</name>
    <name evidence="10" type="ORF">EKG35_15000</name>
</gene>
<sequence length="469" mass="54176">MSLEMKVLKFITEQQLVEKGDRLLIACSGGIDSMGLVHFFIKHRHILKIKLFVAHVDHMLRGETSAEDRRFVENFCEKHGVPIFSTAIPIPQLLEQEGGNSQALCRRERYAFFAEIMQKHHINKLVTAHHADDQLESILMALARAGTISGMKGISSIREFPFGKLIRPFLMVTKQEIREYIEENGGEYREDASNAKDDYTRNRFRHHIVPLLKKENPNVSSHAVQFTEALQQDDEFLNVLALKRFPYVVKKNYKDSYTLEITLFEKEPVALQRRIILILLNYLYNNSTIAQGSALTSSIMDLCKSIEGSATIHLPEQFIANRSYGKIVFEKQSEDREDTLLTHKVSINQWTPLQNGIRLYIGEASNVVNTQQQIFSKKYYLSSKIFTKPFFVRTRKDGDRIWLKGMTEQKRLSRLFIDEKIPLIERDTWPILVDANDEVMAVLGVRVNKNLSKTKRSADDLIMIIEREN</sequence>
<dbReference type="HAMAP" id="MF_01161">
    <property type="entry name" value="tRNA_Ile_lys_synt"/>
    <property type="match status" value="1"/>
</dbReference>
<accession>A0A431UKN3</accession>
<evidence type="ECO:0000256" key="4">
    <source>
        <dbReference type="ARBA" id="ARBA00022694"/>
    </source>
</evidence>
<evidence type="ECO:0000256" key="7">
    <source>
        <dbReference type="ARBA" id="ARBA00048539"/>
    </source>
</evidence>
<comment type="catalytic activity">
    <reaction evidence="7 8">
        <text>cytidine(34) in tRNA(Ile2) + L-lysine + ATP = lysidine(34) in tRNA(Ile2) + AMP + diphosphate + H(+)</text>
        <dbReference type="Rhea" id="RHEA:43744"/>
        <dbReference type="Rhea" id="RHEA-COMP:10625"/>
        <dbReference type="Rhea" id="RHEA-COMP:10670"/>
        <dbReference type="ChEBI" id="CHEBI:15378"/>
        <dbReference type="ChEBI" id="CHEBI:30616"/>
        <dbReference type="ChEBI" id="CHEBI:32551"/>
        <dbReference type="ChEBI" id="CHEBI:33019"/>
        <dbReference type="ChEBI" id="CHEBI:82748"/>
        <dbReference type="ChEBI" id="CHEBI:83665"/>
        <dbReference type="ChEBI" id="CHEBI:456215"/>
        <dbReference type="EC" id="6.3.4.19"/>
    </reaction>
</comment>
<name>A0A431UKN3_9BACI</name>
<dbReference type="EC" id="6.3.4.19" evidence="8"/>
<dbReference type="GO" id="GO:0005737">
    <property type="term" value="C:cytoplasm"/>
    <property type="evidence" value="ECO:0007669"/>
    <property type="project" value="UniProtKB-SubCell"/>
</dbReference>
<evidence type="ECO:0000313" key="10">
    <source>
        <dbReference type="EMBL" id="RTQ90388.1"/>
    </source>
</evidence>
<dbReference type="RefSeq" id="WP_126295357.1">
    <property type="nucleotide sequence ID" value="NZ_CP155468.1"/>
</dbReference>
<feature type="domain" description="Lysidine-tRNA(Ile) synthetase C-terminal" evidence="9">
    <location>
        <begin position="390"/>
        <end position="464"/>
    </location>
</feature>
<dbReference type="EMBL" id="RXNR01000050">
    <property type="protein sequence ID" value="RTQ90388.1"/>
    <property type="molecule type" value="Genomic_DNA"/>
</dbReference>
<dbReference type="SUPFAM" id="SSF82829">
    <property type="entry name" value="MesJ substrate recognition domain-like"/>
    <property type="match status" value="1"/>
</dbReference>
<dbReference type="NCBIfam" id="TIGR02433">
    <property type="entry name" value="lysidine_TilS_C"/>
    <property type="match status" value="1"/>
</dbReference>
<reference evidence="10 11" key="1">
    <citation type="submission" date="2018-12" db="EMBL/GenBank/DDBJ databases">
        <authorList>
            <person name="Yu L."/>
        </authorList>
    </citation>
    <scope>NUCLEOTIDE SEQUENCE [LARGE SCALE GENOMIC DNA]</scope>
    <source>
        <strain evidence="10 11">S5H2222</strain>
    </source>
</reference>
<keyword evidence="6 8" id="KW-0067">ATP-binding</keyword>
<keyword evidence="3 8" id="KW-0436">Ligase</keyword>
<evidence type="ECO:0000259" key="9">
    <source>
        <dbReference type="SMART" id="SM00977"/>
    </source>
</evidence>
<dbReference type="InterPro" id="IPR012796">
    <property type="entry name" value="Lysidine-tRNA-synth_C"/>
</dbReference>
<evidence type="ECO:0000256" key="6">
    <source>
        <dbReference type="ARBA" id="ARBA00022840"/>
    </source>
</evidence>
<dbReference type="InterPro" id="IPR011063">
    <property type="entry name" value="TilS/TtcA_N"/>
</dbReference>
<dbReference type="NCBIfam" id="TIGR02432">
    <property type="entry name" value="lysidine_TilS_N"/>
    <property type="match status" value="1"/>
</dbReference>
<dbReference type="AlphaFoldDB" id="A0A431UKN3"/>